<gene>
    <name evidence="1" type="ORF">JWH11_01050</name>
</gene>
<evidence type="ECO:0000313" key="1">
    <source>
        <dbReference type="EMBL" id="MCD0265048.1"/>
    </source>
</evidence>
<keyword evidence="2" id="KW-1185">Reference proteome</keyword>
<accession>A0ABS8NPQ6</accession>
<protein>
    <submittedName>
        <fullName evidence="1">Uncharacterized protein</fullName>
    </submittedName>
</protein>
<dbReference type="RefSeq" id="WP_230439415.1">
    <property type="nucleotide sequence ID" value="NZ_JAFFQH010000127.1"/>
</dbReference>
<sequence>MDCNDFYMDFIGNLCPREYSLDSEWGLDVPWTLIFASLGRFFVNDFPLLDEEKRGNIFSLIKLAMEEKGRVSNAVATGLLEELHKASVKNSLSANEIIFRLDKESSRYLAAWAEWSGLQ</sequence>
<dbReference type="Proteomes" id="UP001430396">
    <property type="component" value="Unassembled WGS sequence"/>
</dbReference>
<name>A0ABS8NPQ6_9XANT</name>
<dbReference type="EMBL" id="JAFFQI010000160">
    <property type="protein sequence ID" value="MCD0265048.1"/>
    <property type="molecule type" value="Genomic_DNA"/>
</dbReference>
<reference evidence="1" key="1">
    <citation type="submission" date="2021-02" db="EMBL/GenBank/DDBJ databases">
        <title>Copper resistance gene diversity in local Xanthomonas species at agrochemical polluted sites in Trinidad, Trinidad and Tobago.</title>
        <authorList>
            <person name="Ramnarine S.D.B.J."/>
            <person name="Ramsubhag A."/>
            <person name="Jayaraman J."/>
        </authorList>
    </citation>
    <scope>NUCLEOTIDE SEQUENCE</scope>
    <source>
        <strain evidence="1">CaNP6A</strain>
    </source>
</reference>
<organism evidence="1 2">
    <name type="scientific">Xanthomonas melonis</name>
    <dbReference type="NCBI Taxonomy" id="56456"/>
    <lineage>
        <taxon>Bacteria</taxon>
        <taxon>Pseudomonadati</taxon>
        <taxon>Pseudomonadota</taxon>
        <taxon>Gammaproteobacteria</taxon>
        <taxon>Lysobacterales</taxon>
        <taxon>Lysobacteraceae</taxon>
        <taxon>Xanthomonas</taxon>
    </lineage>
</organism>
<comment type="caution">
    <text evidence="1">The sequence shown here is derived from an EMBL/GenBank/DDBJ whole genome shotgun (WGS) entry which is preliminary data.</text>
</comment>
<evidence type="ECO:0000313" key="2">
    <source>
        <dbReference type="Proteomes" id="UP001430396"/>
    </source>
</evidence>
<proteinExistence type="predicted"/>